<gene>
    <name evidence="2" type="ORF">AFUS01_LOCUS9950</name>
</gene>
<name>A0A8J2K5W9_9HEXA</name>
<organism evidence="2 3">
    <name type="scientific">Allacma fusca</name>
    <dbReference type="NCBI Taxonomy" id="39272"/>
    <lineage>
        <taxon>Eukaryota</taxon>
        <taxon>Metazoa</taxon>
        <taxon>Ecdysozoa</taxon>
        <taxon>Arthropoda</taxon>
        <taxon>Hexapoda</taxon>
        <taxon>Collembola</taxon>
        <taxon>Symphypleona</taxon>
        <taxon>Sminthuridae</taxon>
        <taxon>Allacma</taxon>
    </lineage>
</organism>
<sequence length="425" mass="46225">MRGFSSVNLLSLAFSIVLFLTVTTKFGYSQYLNPKLNDKNYLDSLQKEVSHEVQESKVELLEQAKVVQHVTRTYIAARLKQNLFKALRVLAEKELALDAMTMQERPRQPRQEEETAAGGAGDDDEEPNTTRKPSQILPQVANLIKAVFGGNINLTSYVESAATYLPRPIGNQLVGVVKLLANNPGSKYTTTTTTTTTPATTSINTTRATEAPTTPVQVKELETSRIPPVNPPLKNPIAPAKEEDEDEDENEAKVRQLEIPGLDIIGNIGNNIAGIFNAGNAISTTLEKAGNNDRIANIGNALGTILHPNNIADTIGGVFQNGQVLENIGSGIGTILSSSGELNNSNKNKEKQKEKSKESDKKRTKPTNQTTSGFDEETSTARSMENKMNGIDVGNLAKEVRNSIGDLIKVMPDLFRGAHEAYKLL</sequence>
<feature type="non-terminal residue" evidence="2">
    <location>
        <position position="1"/>
    </location>
</feature>
<protein>
    <submittedName>
        <fullName evidence="2">Uncharacterized protein</fullName>
    </submittedName>
</protein>
<dbReference type="OrthoDB" id="8295072at2759"/>
<proteinExistence type="predicted"/>
<keyword evidence="3" id="KW-1185">Reference proteome</keyword>
<evidence type="ECO:0000313" key="3">
    <source>
        <dbReference type="Proteomes" id="UP000708208"/>
    </source>
</evidence>
<evidence type="ECO:0000313" key="2">
    <source>
        <dbReference type="EMBL" id="CAG7720684.1"/>
    </source>
</evidence>
<dbReference type="EMBL" id="CAJVCH010072711">
    <property type="protein sequence ID" value="CAG7720684.1"/>
    <property type="molecule type" value="Genomic_DNA"/>
</dbReference>
<feature type="compositionally biased region" description="Low complexity" evidence="1">
    <location>
        <begin position="337"/>
        <end position="346"/>
    </location>
</feature>
<evidence type="ECO:0000256" key="1">
    <source>
        <dbReference type="SAM" id="MobiDB-lite"/>
    </source>
</evidence>
<feature type="compositionally biased region" description="Basic and acidic residues" evidence="1">
    <location>
        <begin position="104"/>
        <end position="113"/>
    </location>
</feature>
<accession>A0A8J2K5W9</accession>
<feature type="compositionally biased region" description="Basic and acidic residues" evidence="1">
    <location>
        <begin position="347"/>
        <end position="361"/>
    </location>
</feature>
<dbReference type="AlphaFoldDB" id="A0A8J2K5W9"/>
<comment type="caution">
    <text evidence="2">The sequence shown here is derived from an EMBL/GenBank/DDBJ whole genome shotgun (WGS) entry which is preliminary data.</text>
</comment>
<dbReference type="Proteomes" id="UP000708208">
    <property type="component" value="Unassembled WGS sequence"/>
</dbReference>
<feature type="region of interest" description="Disordered" evidence="1">
    <location>
        <begin position="100"/>
        <end position="135"/>
    </location>
</feature>
<reference evidence="2" key="1">
    <citation type="submission" date="2021-06" db="EMBL/GenBank/DDBJ databases">
        <authorList>
            <person name="Hodson N. C."/>
            <person name="Mongue J. A."/>
            <person name="Jaron S. K."/>
        </authorList>
    </citation>
    <scope>NUCLEOTIDE SEQUENCE</scope>
</reference>
<feature type="region of interest" description="Disordered" evidence="1">
    <location>
        <begin position="337"/>
        <end position="386"/>
    </location>
</feature>
<feature type="region of interest" description="Disordered" evidence="1">
    <location>
        <begin position="225"/>
        <end position="249"/>
    </location>
</feature>